<evidence type="ECO:0000313" key="2">
    <source>
        <dbReference type="Proteomes" id="UP000752696"/>
    </source>
</evidence>
<evidence type="ECO:0000313" key="1">
    <source>
        <dbReference type="EMBL" id="CAD1479013.1"/>
    </source>
</evidence>
<dbReference type="AlphaFoldDB" id="A0A6V7HFE6"/>
<reference evidence="1" key="1">
    <citation type="submission" date="2020-07" db="EMBL/GenBank/DDBJ databases">
        <authorList>
            <person name="Nazaruddin N."/>
        </authorList>
    </citation>
    <scope>NUCLEOTIDE SEQUENCE</scope>
</reference>
<comment type="caution">
    <text evidence="1">The sequence shown here is derived from an EMBL/GenBank/DDBJ whole genome shotgun (WGS) entry which is preliminary data.</text>
</comment>
<dbReference type="EMBL" id="CAJDYZ010011170">
    <property type="protein sequence ID" value="CAD1479013.1"/>
    <property type="molecule type" value="Genomic_DNA"/>
</dbReference>
<gene>
    <name evidence="1" type="ORF">MHI_LOCUS837425</name>
</gene>
<proteinExistence type="predicted"/>
<sequence length="115" mass="13003">GEQQDSFSYSKEILFLTERGETGTSKLPSIISSASKKIISQHRELTVSFHENFQLFLATKLPDLELGEIHLENLKLAAEMHRQTEEQSVVGAVSDSVDENVHCLQHQHANVMVQW</sequence>
<accession>A0A6V7HFE6</accession>
<dbReference type="Proteomes" id="UP000752696">
    <property type="component" value="Unassembled WGS sequence"/>
</dbReference>
<keyword evidence="2" id="KW-1185">Reference proteome</keyword>
<protein>
    <submittedName>
        <fullName evidence="1">Uncharacterized protein</fullName>
    </submittedName>
</protein>
<feature type="non-terminal residue" evidence="1">
    <location>
        <position position="115"/>
    </location>
</feature>
<name>A0A6V7HFE6_9HYME</name>
<organism evidence="1 2">
    <name type="scientific">Heterotrigona itama</name>
    <dbReference type="NCBI Taxonomy" id="395501"/>
    <lineage>
        <taxon>Eukaryota</taxon>
        <taxon>Metazoa</taxon>
        <taxon>Ecdysozoa</taxon>
        <taxon>Arthropoda</taxon>
        <taxon>Hexapoda</taxon>
        <taxon>Insecta</taxon>
        <taxon>Pterygota</taxon>
        <taxon>Neoptera</taxon>
        <taxon>Endopterygota</taxon>
        <taxon>Hymenoptera</taxon>
        <taxon>Apocrita</taxon>
        <taxon>Aculeata</taxon>
        <taxon>Apoidea</taxon>
        <taxon>Anthophila</taxon>
        <taxon>Apidae</taxon>
        <taxon>Heterotrigona</taxon>
    </lineage>
</organism>